<dbReference type="PROSITE" id="PS50939">
    <property type="entry name" value="CYTOCHROME_B561"/>
    <property type="match status" value="1"/>
</dbReference>
<evidence type="ECO:0000313" key="14">
    <source>
        <dbReference type="Proteomes" id="UP000729402"/>
    </source>
</evidence>
<dbReference type="InterPro" id="IPR045265">
    <property type="entry name" value="AIR12_DOMON"/>
</dbReference>
<dbReference type="Proteomes" id="UP000729402">
    <property type="component" value="Unassembled WGS sequence"/>
</dbReference>
<keyword evidence="4 10" id="KW-0732">Signal</keyword>
<dbReference type="InterPro" id="IPR017214">
    <property type="entry name" value="UCP037471"/>
</dbReference>
<evidence type="ECO:0000256" key="8">
    <source>
        <dbReference type="PIRNR" id="PIRNR037471"/>
    </source>
</evidence>
<keyword evidence="6 9" id="KW-1133">Transmembrane helix</keyword>
<feature type="transmembrane region" description="Helical" evidence="9">
    <location>
        <begin position="296"/>
        <end position="317"/>
    </location>
</feature>
<comment type="cofactor">
    <cofactor evidence="8">
        <name>heme b</name>
        <dbReference type="ChEBI" id="CHEBI:60344"/>
    </cofactor>
    <text evidence="8">Binds 2 heme b groups non-covalently.</text>
</comment>
<reference evidence="13" key="2">
    <citation type="submission" date="2021-02" db="EMBL/GenBank/DDBJ databases">
        <authorList>
            <person name="Kimball J.A."/>
            <person name="Haas M.W."/>
            <person name="Macchietto M."/>
            <person name="Kono T."/>
            <person name="Duquette J."/>
            <person name="Shao M."/>
        </authorList>
    </citation>
    <scope>NUCLEOTIDE SEQUENCE</scope>
    <source>
        <tissue evidence="13">Fresh leaf tissue</tissue>
    </source>
</reference>
<feature type="domain" description="Cytochrome b561" evidence="12">
    <location>
        <begin position="198"/>
        <end position="389"/>
    </location>
</feature>
<feature type="domain" description="DOMON" evidence="11">
    <location>
        <begin position="56"/>
        <end position="183"/>
    </location>
</feature>
<feature type="transmembrane region" description="Helical" evidence="9">
    <location>
        <begin position="233"/>
        <end position="250"/>
    </location>
</feature>
<evidence type="ECO:0000256" key="10">
    <source>
        <dbReference type="SAM" id="SignalP"/>
    </source>
</evidence>
<dbReference type="OrthoDB" id="19261at2759"/>
<comment type="caution">
    <text evidence="13">The sequence shown here is derived from an EMBL/GenBank/DDBJ whole genome shotgun (WGS) entry which is preliminary data.</text>
</comment>
<accession>A0A8J5SYL2</accession>
<gene>
    <name evidence="13" type="ORF">GUJ93_ZPchr0006g40742</name>
</gene>
<feature type="signal peptide" evidence="10">
    <location>
        <begin position="1"/>
        <end position="32"/>
    </location>
</feature>
<dbReference type="InterPro" id="IPR006593">
    <property type="entry name" value="Cyt_b561/ferric_Rdtase_TM"/>
</dbReference>
<dbReference type="PANTHER" id="PTHR23130">
    <property type="entry name" value="CYTOCHROME B561 AND DOMON DOMAIN-CONTAINING PROTEIN"/>
    <property type="match status" value="1"/>
</dbReference>
<evidence type="ECO:0000256" key="6">
    <source>
        <dbReference type="ARBA" id="ARBA00022989"/>
    </source>
</evidence>
<evidence type="ECO:0000256" key="9">
    <source>
        <dbReference type="SAM" id="Phobius"/>
    </source>
</evidence>
<evidence type="ECO:0000256" key="3">
    <source>
        <dbReference type="ARBA" id="ARBA00022692"/>
    </source>
</evidence>
<evidence type="ECO:0000256" key="5">
    <source>
        <dbReference type="ARBA" id="ARBA00022982"/>
    </source>
</evidence>
<dbReference type="PROSITE" id="PS50836">
    <property type="entry name" value="DOMON"/>
    <property type="match status" value="1"/>
</dbReference>
<dbReference type="Pfam" id="PF03188">
    <property type="entry name" value="Cytochrom_B561"/>
    <property type="match status" value="1"/>
</dbReference>
<dbReference type="PIRSF" id="PIRSF037471">
    <property type="entry name" value="UCP037471"/>
    <property type="match status" value="1"/>
</dbReference>
<dbReference type="PANTHER" id="PTHR23130:SF60">
    <property type="entry name" value="CYTOCHROME B561 AND DOMON DOMAIN-CONTAINING PROTEIN"/>
    <property type="match status" value="1"/>
</dbReference>
<keyword evidence="3 9" id="KW-0812">Transmembrane</keyword>
<proteinExistence type="predicted"/>
<sequence>MRQKRSHVAGPTLLGSLLQLVAVAVLPVGVAAGAAGRCTASTPVKTYDKCIALPTQGATLAWTYDARNATLDAAFTGSFISPSGWVAWGINKDVPAMTGARVFAAFSDPSTGALLALPFLLSPDVKLQASPLVSRPLDIPLLASSASLVGTARTVHDGAIVTIAATIRLSPNRTKLHFVWNRGLYVQGYSPTIHPTDASDLASHATVDIVTTATEASPTISATLQWAHGSLNALSWGFLLPVGAAVARYLRPCASTGPTWFYAHAATQATGYTLGAAGFALGLVMSSSSPGVTYKLHRGLGIAAATAGSLQTLAMLFRPKTTNRYRKYWKSYHHLVGYGCVVVGVVNVFQGFEVMGLGASYWKLGYCMALATLIGGCVALEVNAWVVFCRRQQEEKLMRREVEDVVVKDRAAAF</sequence>
<dbReference type="CDD" id="cd09629">
    <property type="entry name" value="DOMON_CIL1_like"/>
    <property type="match status" value="1"/>
</dbReference>
<name>A0A8J5SYL2_ZIZPA</name>
<feature type="transmembrane region" description="Helical" evidence="9">
    <location>
        <begin position="368"/>
        <end position="389"/>
    </location>
</feature>
<organism evidence="13 14">
    <name type="scientific">Zizania palustris</name>
    <name type="common">Northern wild rice</name>
    <dbReference type="NCBI Taxonomy" id="103762"/>
    <lineage>
        <taxon>Eukaryota</taxon>
        <taxon>Viridiplantae</taxon>
        <taxon>Streptophyta</taxon>
        <taxon>Embryophyta</taxon>
        <taxon>Tracheophyta</taxon>
        <taxon>Spermatophyta</taxon>
        <taxon>Magnoliopsida</taxon>
        <taxon>Liliopsida</taxon>
        <taxon>Poales</taxon>
        <taxon>Poaceae</taxon>
        <taxon>BOP clade</taxon>
        <taxon>Oryzoideae</taxon>
        <taxon>Oryzeae</taxon>
        <taxon>Zizaniinae</taxon>
        <taxon>Zizania</taxon>
    </lineage>
</organism>
<evidence type="ECO:0000256" key="7">
    <source>
        <dbReference type="ARBA" id="ARBA00023136"/>
    </source>
</evidence>
<dbReference type="Pfam" id="PF04526">
    <property type="entry name" value="DUF568"/>
    <property type="match status" value="1"/>
</dbReference>
<keyword evidence="14" id="KW-1185">Reference proteome</keyword>
<evidence type="ECO:0000259" key="11">
    <source>
        <dbReference type="PROSITE" id="PS50836"/>
    </source>
</evidence>
<evidence type="ECO:0000313" key="13">
    <source>
        <dbReference type="EMBL" id="KAG8073837.1"/>
    </source>
</evidence>
<feature type="transmembrane region" description="Helical" evidence="9">
    <location>
        <begin position="338"/>
        <end position="362"/>
    </location>
</feature>
<dbReference type="SMART" id="SM00665">
    <property type="entry name" value="B561"/>
    <property type="match status" value="1"/>
</dbReference>
<evidence type="ECO:0000256" key="4">
    <source>
        <dbReference type="ARBA" id="ARBA00022729"/>
    </source>
</evidence>
<reference evidence="13" key="1">
    <citation type="journal article" date="2021" name="bioRxiv">
        <title>Whole Genome Assembly and Annotation of Northern Wild Rice, Zizania palustris L., Supports a Whole Genome Duplication in the Zizania Genus.</title>
        <authorList>
            <person name="Haas M."/>
            <person name="Kono T."/>
            <person name="Macchietto M."/>
            <person name="Millas R."/>
            <person name="McGilp L."/>
            <person name="Shao M."/>
            <person name="Duquette J."/>
            <person name="Hirsch C.N."/>
            <person name="Kimball J."/>
        </authorList>
    </citation>
    <scope>NUCLEOTIDE SEQUENCE</scope>
    <source>
        <tissue evidence="13">Fresh leaf tissue</tissue>
    </source>
</reference>
<evidence type="ECO:0000259" key="12">
    <source>
        <dbReference type="PROSITE" id="PS50939"/>
    </source>
</evidence>
<dbReference type="GO" id="GO:0016020">
    <property type="term" value="C:membrane"/>
    <property type="evidence" value="ECO:0007669"/>
    <property type="project" value="UniProtKB-SubCell"/>
</dbReference>
<keyword evidence="5 8" id="KW-0249">Electron transport</keyword>
<dbReference type="CDD" id="cd08760">
    <property type="entry name" value="Cyt_b561_FRRS1_like"/>
    <property type="match status" value="1"/>
</dbReference>
<dbReference type="AlphaFoldDB" id="A0A8J5SYL2"/>
<dbReference type="EMBL" id="JAAALK010000283">
    <property type="protein sequence ID" value="KAG8073837.1"/>
    <property type="molecule type" value="Genomic_DNA"/>
</dbReference>
<evidence type="ECO:0000256" key="2">
    <source>
        <dbReference type="ARBA" id="ARBA00022448"/>
    </source>
</evidence>
<protein>
    <recommendedName>
        <fullName evidence="8">Cytochrome b561 and DOMON domain-containing protein</fullName>
    </recommendedName>
</protein>
<feature type="chain" id="PRO_5035156884" description="Cytochrome b561 and DOMON domain-containing protein" evidence="10">
    <location>
        <begin position="33"/>
        <end position="414"/>
    </location>
</feature>
<comment type="subcellular location">
    <subcellularLocation>
        <location evidence="1">Membrane</location>
    </subcellularLocation>
</comment>
<keyword evidence="2 8" id="KW-0813">Transport</keyword>
<keyword evidence="7 8" id="KW-0472">Membrane</keyword>
<dbReference type="InterPro" id="IPR005018">
    <property type="entry name" value="DOMON_domain"/>
</dbReference>
<feature type="transmembrane region" description="Helical" evidence="9">
    <location>
        <begin position="262"/>
        <end position="284"/>
    </location>
</feature>
<evidence type="ECO:0000256" key="1">
    <source>
        <dbReference type="ARBA" id="ARBA00004370"/>
    </source>
</evidence>